<keyword evidence="3" id="KW-1185">Reference proteome</keyword>
<evidence type="ECO:0000313" key="2">
    <source>
        <dbReference type="EMBL" id="MEQ2214713.1"/>
    </source>
</evidence>
<reference evidence="2 3" key="1">
    <citation type="submission" date="2021-06" db="EMBL/GenBank/DDBJ databases">
        <authorList>
            <person name="Palmer J.M."/>
        </authorList>
    </citation>
    <scope>NUCLEOTIDE SEQUENCE [LARGE SCALE GENOMIC DNA]</scope>
    <source>
        <strain evidence="2 3">XC_2019</strain>
        <tissue evidence="2">Muscle</tissue>
    </source>
</reference>
<accession>A0ABV0S2N6</accession>
<feature type="region of interest" description="Disordered" evidence="1">
    <location>
        <begin position="1"/>
        <end position="27"/>
    </location>
</feature>
<name>A0ABV0S2N6_9TELE</name>
<evidence type="ECO:0000313" key="3">
    <source>
        <dbReference type="Proteomes" id="UP001434883"/>
    </source>
</evidence>
<comment type="caution">
    <text evidence="2">The sequence shown here is derived from an EMBL/GenBank/DDBJ whole genome shotgun (WGS) entry which is preliminary data.</text>
</comment>
<feature type="compositionally biased region" description="Polar residues" evidence="1">
    <location>
        <begin position="15"/>
        <end position="27"/>
    </location>
</feature>
<evidence type="ECO:0000256" key="1">
    <source>
        <dbReference type="SAM" id="MobiDB-lite"/>
    </source>
</evidence>
<gene>
    <name evidence="2" type="ORF">XENOCAPTIV_017734</name>
</gene>
<dbReference type="Proteomes" id="UP001434883">
    <property type="component" value="Unassembled WGS sequence"/>
</dbReference>
<dbReference type="EMBL" id="JAHRIN010067588">
    <property type="protein sequence ID" value="MEQ2214713.1"/>
    <property type="molecule type" value="Genomic_DNA"/>
</dbReference>
<sequence length="101" mass="11070">MQAASNGPPHRVPFQWSNPDPNPKSNLNSIHTIVFKLTPNPNTSFLLMPEHTRTHTLTPGHNLDLDLLTLLDPTFSAIKIADILVYASTISNNGFLLATSP</sequence>
<protein>
    <submittedName>
        <fullName evidence="2">Uncharacterized protein</fullName>
    </submittedName>
</protein>
<organism evidence="2 3">
    <name type="scientific">Xenoophorus captivus</name>
    <dbReference type="NCBI Taxonomy" id="1517983"/>
    <lineage>
        <taxon>Eukaryota</taxon>
        <taxon>Metazoa</taxon>
        <taxon>Chordata</taxon>
        <taxon>Craniata</taxon>
        <taxon>Vertebrata</taxon>
        <taxon>Euteleostomi</taxon>
        <taxon>Actinopterygii</taxon>
        <taxon>Neopterygii</taxon>
        <taxon>Teleostei</taxon>
        <taxon>Neoteleostei</taxon>
        <taxon>Acanthomorphata</taxon>
        <taxon>Ovalentaria</taxon>
        <taxon>Atherinomorphae</taxon>
        <taxon>Cyprinodontiformes</taxon>
        <taxon>Goodeidae</taxon>
        <taxon>Xenoophorus</taxon>
    </lineage>
</organism>
<proteinExistence type="predicted"/>